<dbReference type="PANTHER" id="PTHR24134:SF9">
    <property type="entry name" value="ANKYRIN REPEAT AND SOCS BOX PROTEIN 8"/>
    <property type="match status" value="1"/>
</dbReference>
<dbReference type="Proteomes" id="UP001301958">
    <property type="component" value="Unassembled WGS sequence"/>
</dbReference>
<keyword evidence="2 3" id="KW-0040">ANK repeat</keyword>
<dbReference type="Gene3D" id="1.25.40.20">
    <property type="entry name" value="Ankyrin repeat-containing domain"/>
    <property type="match status" value="1"/>
</dbReference>
<accession>A0AAN7BRN9</accession>
<comment type="caution">
    <text evidence="4">The sequence shown here is derived from an EMBL/GenBank/DDBJ whole genome shotgun (WGS) entry which is preliminary data.</text>
</comment>
<keyword evidence="5" id="KW-1185">Reference proteome</keyword>
<reference evidence="4" key="2">
    <citation type="submission" date="2023-05" db="EMBL/GenBank/DDBJ databases">
        <authorList>
            <consortium name="Lawrence Berkeley National Laboratory"/>
            <person name="Steindorff A."/>
            <person name="Hensen N."/>
            <person name="Bonometti L."/>
            <person name="Westerberg I."/>
            <person name="Brannstrom I.O."/>
            <person name="Guillou S."/>
            <person name="Cros-Aarteil S."/>
            <person name="Calhoun S."/>
            <person name="Haridas S."/>
            <person name="Kuo A."/>
            <person name="Mondo S."/>
            <person name="Pangilinan J."/>
            <person name="Riley R."/>
            <person name="Labutti K."/>
            <person name="Andreopoulos B."/>
            <person name="Lipzen A."/>
            <person name="Chen C."/>
            <person name="Yanf M."/>
            <person name="Daum C."/>
            <person name="Ng V."/>
            <person name="Clum A."/>
            <person name="Ohm R."/>
            <person name="Martin F."/>
            <person name="Silar P."/>
            <person name="Natvig D."/>
            <person name="Lalanne C."/>
            <person name="Gautier V."/>
            <person name="Ament-Velasquez S.L."/>
            <person name="Kruys A."/>
            <person name="Hutchinson M.I."/>
            <person name="Powell A.J."/>
            <person name="Barry K."/>
            <person name="Miller A.N."/>
            <person name="Grigoriev I.V."/>
            <person name="Debuchy R."/>
            <person name="Gladieux P."/>
            <person name="Thoren M.H."/>
            <person name="Johannesson H."/>
        </authorList>
    </citation>
    <scope>NUCLEOTIDE SEQUENCE</scope>
    <source>
        <strain evidence="4">CBS 990.96</strain>
    </source>
</reference>
<dbReference type="PROSITE" id="PS50088">
    <property type="entry name" value="ANK_REPEAT"/>
    <property type="match status" value="1"/>
</dbReference>
<organism evidence="4 5">
    <name type="scientific">Podospora fimiseda</name>
    <dbReference type="NCBI Taxonomy" id="252190"/>
    <lineage>
        <taxon>Eukaryota</taxon>
        <taxon>Fungi</taxon>
        <taxon>Dikarya</taxon>
        <taxon>Ascomycota</taxon>
        <taxon>Pezizomycotina</taxon>
        <taxon>Sordariomycetes</taxon>
        <taxon>Sordariomycetidae</taxon>
        <taxon>Sordariales</taxon>
        <taxon>Podosporaceae</taxon>
        <taxon>Podospora</taxon>
    </lineage>
</organism>
<reference evidence="4" key="1">
    <citation type="journal article" date="2023" name="Mol. Phylogenet. Evol.">
        <title>Genome-scale phylogeny and comparative genomics of the fungal order Sordariales.</title>
        <authorList>
            <person name="Hensen N."/>
            <person name="Bonometti L."/>
            <person name="Westerberg I."/>
            <person name="Brannstrom I.O."/>
            <person name="Guillou S."/>
            <person name="Cros-Aarteil S."/>
            <person name="Calhoun S."/>
            <person name="Haridas S."/>
            <person name="Kuo A."/>
            <person name="Mondo S."/>
            <person name="Pangilinan J."/>
            <person name="Riley R."/>
            <person name="LaButti K."/>
            <person name="Andreopoulos B."/>
            <person name="Lipzen A."/>
            <person name="Chen C."/>
            <person name="Yan M."/>
            <person name="Daum C."/>
            <person name="Ng V."/>
            <person name="Clum A."/>
            <person name="Steindorff A."/>
            <person name="Ohm R.A."/>
            <person name="Martin F."/>
            <person name="Silar P."/>
            <person name="Natvig D.O."/>
            <person name="Lalanne C."/>
            <person name="Gautier V."/>
            <person name="Ament-Velasquez S.L."/>
            <person name="Kruys A."/>
            <person name="Hutchinson M.I."/>
            <person name="Powell A.J."/>
            <person name="Barry K."/>
            <person name="Miller A.N."/>
            <person name="Grigoriev I.V."/>
            <person name="Debuchy R."/>
            <person name="Gladieux P."/>
            <person name="Hiltunen Thoren M."/>
            <person name="Johannesson H."/>
        </authorList>
    </citation>
    <scope>NUCLEOTIDE SEQUENCE</scope>
    <source>
        <strain evidence="4">CBS 990.96</strain>
    </source>
</reference>
<evidence type="ECO:0000313" key="4">
    <source>
        <dbReference type="EMBL" id="KAK4228270.1"/>
    </source>
</evidence>
<evidence type="ECO:0000256" key="3">
    <source>
        <dbReference type="PROSITE-ProRule" id="PRU00023"/>
    </source>
</evidence>
<protein>
    <recommendedName>
        <fullName evidence="6">Ankyrin repeat protein</fullName>
    </recommendedName>
</protein>
<proteinExistence type="predicted"/>
<keyword evidence="1" id="KW-0677">Repeat</keyword>
<evidence type="ECO:0008006" key="6">
    <source>
        <dbReference type="Google" id="ProtNLM"/>
    </source>
</evidence>
<evidence type="ECO:0000256" key="2">
    <source>
        <dbReference type="ARBA" id="ARBA00023043"/>
    </source>
</evidence>
<name>A0AAN7BRN9_9PEZI</name>
<gene>
    <name evidence="4" type="ORF">QBC38DRAFT_454496</name>
</gene>
<dbReference type="PANTHER" id="PTHR24134">
    <property type="entry name" value="ANKYRIN REPEAT-CONTAINING PROTEIN DDB_G0279043"/>
    <property type="match status" value="1"/>
</dbReference>
<evidence type="ECO:0000256" key="1">
    <source>
        <dbReference type="ARBA" id="ARBA00022737"/>
    </source>
</evidence>
<dbReference type="SUPFAM" id="SSF48403">
    <property type="entry name" value="Ankyrin repeat"/>
    <property type="match status" value="2"/>
</dbReference>
<dbReference type="EMBL" id="MU865321">
    <property type="protein sequence ID" value="KAK4228270.1"/>
    <property type="molecule type" value="Genomic_DNA"/>
</dbReference>
<evidence type="ECO:0000313" key="5">
    <source>
        <dbReference type="Proteomes" id="UP001301958"/>
    </source>
</evidence>
<sequence length="1310" mass="145103">MEIDEAATRLVILLKVAGLAPPPDIPRLKDLPLVPAGWFNPSLQENIDAARTLLVQDRIRNSKHCRYRDWLRSPAQRRKKRDVNLWVFTNHEVAISFNRLLSFEPLPPVEVAKALLSHASVVSLFELWRHLHDPELGSEKKSRKNMPAPIIPDFTWLNLVTGRNNVDYIQLLYAVEMLLRAGASTDQQLIRQIVCAGDVELLKRFLSPPRRVVSTASWWYSLEPALGSKDSKPSESLLLYLSNRPELITKLLILQAFTSQNLHAAAILLAYLPFPVELLPHLYSACELATRVDDAGLRAKFFQLLATSQLLKDDPIARQRIDQRRPTSSFPTHTSAALVEQEVNTSLQLGLLLHQVVAEAGDIDSELVHLLLQHNTTLNLDELADPHDHVVFKAAEKCDMAVLNMLCDAGAQGMALSKAVPIVFNAREACGYSLALQIMKLLLERGATGGPVDHTLLVAVKEDHTMQIVRLLLEHGADANHADGAAFSIALESQNIELLEIICKSCPPDQTSTESGLLVAIDPHKYNPEALDMFLKSSSSAGAVLDVFVSKFSKNLRGIRNLDVDGVLRCFLRHGLNVDIGDGVLVSLAVENANGSLLSLLLAANPSTSSLTAAFSAAVSGQSRNFELQAMGMLLEKANSAEIGQSAALFGQTRAAVNGDSRGLDLLRHNAAVDYNNGLAVTAAAFSRSRQVLTQLLEFKPTLDTLQQACLATVGSWELSLEQKNSVFESLLVAKIDRWQRLIASRGAKVEPEAVEVALRESPVSLFELLAKTQTTSTITNLFGLALRTKMDRDRRYSICAFLGRDIPQEALSEALVMSLHPEEIHNLSLPKLLLKHGALLGHKKCLAFSLALRAESFEAVSLLSLHIRDSNTASTLFDMALNTAGLSPDLLVWTSFCLLPQWNILKSCLYRALVGNLTNGPLHTPLVDLAISKGATLSEHAELQVLLKGLINLSSHESTVWRLYNVLLEQLSFSAAKIENNELLFQCLSKFPRGRCVLRKLLDAGLSVSAQINHSLCPNLPPEPCTLLIWALFHTPKIENDVILELLTQGRAVLPSYTTPNTNVSASFACLLDQTRTPILRELIDLDPGQVLEYEISASTFAFLSICWRGDKERAWDPSEIPEGVPPVLTLRTAAFFLGNLPAYCALGWQEIPDDGMLHTAALLAMPNFVEWLLEYHDANAKVEDQFDQMIPLALACSSKRYQWSRIVNEQSDFITRQRKTIELLAAATSQGWRYRGKTVLHCALEAGVHVTRAMVQALNVPNDPDKDHKYLYTDKRGIEYSPQQWMKKFLSHNQTETRELVEVLRAFE</sequence>
<feature type="repeat" description="ANK" evidence="3">
    <location>
        <begin position="456"/>
        <end position="484"/>
    </location>
</feature>
<dbReference type="InterPro" id="IPR036770">
    <property type="entry name" value="Ankyrin_rpt-contain_sf"/>
</dbReference>
<dbReference type="InterPro" id="IPR002110">
    <property type="entry name" value="Ankyrin_rpt"/>
</dbReference>